<protein>
    <recommendedName>
        <fullName evidence="13">DUF4007 domain-containing protein</fullName>
    </recommendedName>
</protein>
<evidence type="ECO:0000313" key="9">
    <source>
        <dbReference type="Proteomes" id="UP000034253"/>
    </source>
</evidence>
<dbReference type="Proteomes" id="UP000034566">
    <property type="component" value="Unassembled WGS sequence"/>
</dbReference>
<dbReference type="Proteomes" id="UP000034188">
    <property type="component" value="Unassembled WGS sequence"/>
</dbReference>
<evidence type="ECO:0000313" key="11">
    <source>
        <dbReference type="Proteomes" id="UP000034468"/>
    </source>
</evidence>
<dbReference type="EMBL" id="JJPI01000080">
    <property type="protein sequence ID" value="KKG53863.1"/>
    <property type="molecule type" value="Genomic_DNA"/>
</dbReference>
<comment type="caution">
    <text evidence="3">The sequence shown here is derived from an EMBL/GenBank/DDBJ whole genome shotgun (WGS) entry which is preliminary data.</text>
</comment>
<dbReference type="Proteomes" id="UP000034253">
    <property type="component" value="Unassembled WGS sequence"/>
</dbReference>
<gene>
    <name evidence="1" type="ORF">DU33_04835</name>
    <name evidence="2" type="ORF">DU45_13595</name>
    <name evidence="5" type="ORF">DU56_10440</name>
    <name evidence="3" type="ORF">DU64_14605</name>
    <name evidence="4" type="ORF">DU66_09895</name>
    <name evidence="6" type="ORF">DU68_11045</name>
</gene>
<evidence type="ECO:0000313" key="2">
    <source>
        <dbReference type="EMBL" id="KKG60143.1"/>
    </source>
</evidence>
<reference evidence="7 8" key="1">
    <citation type="journal article" date="2015" name="ISME J.">
        <title>Genomic and phenotypic differentiation among Methanosarcina mazei populations from Columbia River sediment.</title>
        <authorList>
            <person name="Youngblut N.D."/>
            <person name="Wirth J.S."/>
            <person name="Henriksen J.R."/>
            <person name="Smith M."/>
            <person name="Simon H."/>
            <person name="Metcalf W.W."/>
            <person name="Whitaker R.J."/>
        </authorList>
    </citation>
    <scope>NUCLEOTIDE SEQUENCE [LARGE SCALE GENOMIC DNA]</scope>
    <source>
        <strain evidence="1 8">3.F.T.1A.1</strain>
        <strain evidence="3 10">3.F.T.1A.2</strain>
        <strain evidence="2 12">3.F.T.1A.4</strain>
        <strain evidence="4 11">3.H.M.1B.1</strain>
        <strain evidence="6 7">3.H.M.1B.2</strain>
        <strain evidence="5 9">3.H.M.1B.5</strain>
    </source>
</reference>
<evidence type="ECO:0000313" key="5">
    <source>
        <dbReference type="EMBL" id="KKH01402.1"/>
    </source>
</evidence>
<evidence type="ECO:0000313" key="6">
    <source>
        <dbReference type="EMBL" id="KKH02175.1"/>
    </source>
</evidence>
<name>A0A0F8HIE7_METMZ</name>
<dbReference type="PATRIC" id="fig|2209.42.peg.1091"/>
<evidence type="ECO:0000313" key="7">
    <source>
        <dbReference type="Proteomes" id="UP000033835"/>
    </source>
</evidence>
<evidence type="ECO:0000313" key="12">
    <source>
        <dbReference type="Proteomes" id="UP000034566"/>
    </source>
</evidence>
<dbReference type="AlphaFoldDB" id="A0A0F8HIE7"/>
<dbReference type="EMBL" id="JJPU01000131">
    <property type="protein sequence ID" value="KKG95577.1"/>
    <property type="molecule type" value="Genomic_DNA"/>
</dbReference>
<evidence type="ECO:0000313" key="3">
    <source>
        <dbReference type="EMBL" id="KKG66609.1"/>
    </source>
</evidence>
<evidence type="ECO:0008006" key="13">
    <source>
        <dbReference type="Google" id="ProtNLM"/>
    </source>
</evidence>
<accession>A0A0F8HIE7</accession>
<evidence type="ECO:0000313" key="8">
    <source>
        <dbReference type="Proteomes" id="UP000034188"/>
    </source>
</evidence>
<proteinExistence type="predicted"/>
<dbReference type="Proteomes" id="UP000033835">
    <property type="component" value="Unassembled WGS sequence"/>
</dbReference>
<sequence>MDEDTKRHLHEFYDILYNNLERERKPKNNSIILSFLEMRGNSRNEIMNISVRNFPNIDKHSLDLLLTEGLIQTSSDINSFIITSKGVWVVEKEKGIIDEEILLNYINDKYFIKKDKSITDKEKVVLFSMMSARAFSEKSAVDLNKNRSVLDRWKSIIDASSEKLSSLGYVSKEKVTDLYGKSGNEHVVSGLFRRNTGLPGKTNWIYKYTGEKKYYLDIYDGSEIYREKLSYLFWIIFEGNVSSQKRDEIINFCNEISANMSIFVFDSTEHLFSMPVCDILVKDCLMDSIISKKKWENRT</sequence>
<dbReference type="EMBL" id="JJPV01000036">
    <property type="protein sequence ID" value="KKH02175.1"/>
    <property type="molecule type" value="Genomic_DNA"/>
</dbReference>
<evidence type="ECO:0000313" key="10">
    <source>
        <dbReference type="Proteomes" id="UP000034279"/>
    </source>
</evidence>
<evidence type="ECO:0000313" key="1">
    <source>
        <dbReference type="EMBL" id="KKG53863.1"/>
    </source>
</evidence>
<dbReference type="EMBL" id="JJPK01000091">
    <property type="protein sequence ID" value="KKG60143.1"/>
    <property type="molecule type" value="Genomic_DNA"/>
</dbReference>
<dbReference type="RefSeq" id="WP_048037948.1">
    <property type="nucleotide sequence ID" value="NZ_JJPI01000080.1"/>
</dbReference>
<organism evidence="3 10">
    <name type="scientific">Methanosarcina mazei</name>
    <name type="common">Methanosarcina frisia</name>
    <dbReference type="NCBI Taxonomy" id="2209"/>
    <lineage>
        <taxon>Archaea</taxon>
        <taxon>Methanobacteriati</taxon>
        <taxon>Methanobacteriota</taxon>
        <taxon>Stenosarchaea group</taxon>
        <taxon>Methanomicrobia</taxon>
        <taxon>Methanosarcinales</taxon>
        <taxon>Methanosarcinaceae</taxon>
        <taxon>Methanosarcina</taxon>
    </lineage>
</organism>
<dbReference type="Proteomes" id="UP000034279">
    <property type="component" value="Unassembled WGS sequence"/>
</dbReference>
<dbReference type="Proteomes" id="UP000034468">
    <property type="component" value="Unassembled WGS sequence"/>
</dbReference>
<dbReference type="EMBL" id="JJPJ01000008">
    <property type="protein sequence ID" value="KKG66609.1"/>
    <property type="molecule type" value="Genomic_DNA"/>
</dbReference>
<dbReference type="EMBL" id="JJPW01000048">
    <property type="protein sequence ID" value="KKH01402.1"/>
    <property type="molecule type" value="Genomic_DNA"/>
</dbReference>
<evidence type="ECO:0000313" key="4">
    <source>
        <dbReference type="EMBL" id="KKG95577.1"/>
    </source>
</evidence>